<feature type="transmembrane region" description="Helical" evidence="8">
    <location>
        <begin position="131"/>
        <end position="154"/>
    </location>
</feature>
<evidence type="ECO:0000313" key="11">
    <source>
        <dbReference type="EMBL" id="SKB02410.1"/>
    </source>
</evidence>
<evidence type="ECO:0000259" key="9">
    <source>
        <dbReference type="PROSITE" id="PS50111"/>
    </source>
</evidence>
<comment type="similarity">
    <text evidence="5">Belongs to the methyl-accepting chemotaxis (MCP) protein family.</text>
</comment>
<keyword evidence="8" id="KW-1133">Transmembrane helix</keyword>
<proteinExistence type="inferred from homology"/>
<dbReference type="InterPro" id="IPR003660">
    <property type="entry name" value="HAMP_dom"/>
</dbReference>
<evidence type="ECO:0000256" key="4">
    <source>
        <dbReference type="ARBA" id="ARBA00023224"/>
    </source>
</evidence>
<dbReference type="SUPFAM" id="SSF103190">
    <property type="entry name" value="Sensory domain-like"/>
    <property type="match status" value="1"/>
</dbReference>
<dbReference type="Pfam" id="PF00672">
    <property type="entry name" value="HAMP"/>
    <property type="match status" value="1"/>
</dbReference>
<dbReference type="CDD" id="cd18773">
    <property type="entry name" value="PDC1_HK_sensor"/>
    <property type="match status" value="1"/>
</dbReference>
<comment type="subcellular location">
    <subcellularLocation>
        <location evidence="1">Cell membrane</location>
    </subcellularLocation>
</comment>
<evidence type="ECO:0000256" key="3">
    <source>
        <dbReference type="ARBA" id="ARBA00023136"/>
    </source>
</evidence>
<name>A0A1T4YL40_9BACL</name>
<keyword evidence="2" id="KW-1003">Cell membrane</keyword>
<dbReference type="AlphaFoldDB" id="A0A1T4YL40"/>
<dbReference type="InterPro" id="IPR029151">
    <property type="entry name" value="Sensor-like_sf"/>
</dbReference>
<keyword evidence="8" id="KW-0812">Transmembrane</keyword>
<dbReference type="PANTHER" id="PTHR32089:SF112">
    <property type="entry name" value="LYSOZYME-LIKE PROTEIN-RELATED"/>
    <property type="match status" value="1"/>
</dbReference>
<dbReference type="Pfam" id="PF00015">
    <property type="entry name" value="MCPsignal"/>
    <property type="match status" value="1"/>
</dbReference>
<evidence type="ECO:0000259" key="10">
    <source>
        <dbReference type="PROSITE" id="PS50885"/>
    </source>
</evidence>
<accession>A0A1T4YL40</accession>
<feature type="transmembrane region" description="Helical" evidence="8">
    <location>
        <begin position="160"/>
        <end position="180"/>
    </location>
</feature>
<evidence type="ECO:0000256" key="7">
    <source>
        <dbReference type="SAM" id="MobiDB-lite"/>
    </source>
</evidence>
<dbReference type="Proteomes" id="UP000190042">
    <property type="component" value="Unassembled WGS sequence"/>
</dbReference>
<dbReference type="SMART" id="SM00283">
    <property type="entry name" value="MA"/>
    <property type="match status" value="1"/>
</dbReference>
<evidence type="ECO:0000256" key="6">
    <source>
        <dbReference type="PROSITE-ProRule" id="PRU00284"/>
    </source>
</evidence>
<dbReference type="SUPFAM" id="SSF58104">
    <property type="entry name" value="Methyl-accepting chemotaxis protein (MCP) signaling domain"/>
    <property type="match status" value="1"/>
</dbReference>
<organism evidence="11 12">
    <name type="scientific">Sporosarcina newyorkensis</name>
    <dbReference type="NCBI Taxonomy" id="759851"/>
    <lineage>
        <taxon>Bacteria</taxon>
        <taxon>Bacillati</taxon>
        <taxon>Bacillota</taxon>
        <taxon>Bacilli</taxon>
        <taxon>Bacillales</taxon>
        <taxon>Caryophanaceae</taxon>
        <taxon>Sporosarcina</taxon>
    </lineage>
</organism>
<dbReference type="PANTHER" id="PTHR32089">
    <property type="entry name" value="METHYL-ACCEPTING CHEMOTAXIS PROTEIN MCPB"/>
    <property type="match status" value="1"/>
</dbReference>
<gene>
    <name evidence="11" type="ORF">SAMN04244570_2945</name>
</gene>
<evidence type="ECO:0000256" key="5">
    <source>
        <dbReference type="ARBA" id="ARBA00029447"/>
    </source>
</evidence>
<evidence type="ECO:0000256" key="8">
    <source>
        <dbReference type="SAM" id="Phobius"/>
    </source>
</evidence>
<evidence type="ECO:0000256" key="2">
    <source>
        <dbReference type="ARBA" id="ARBA00022475"/>
    </source>
</evidence>
<dbReference type="CDD" id="cd06225">
    <property type="entry name" value="HAMP"/>
    <property type="match status" value="1"/>
</dbReference>
<sequence>MEKLLRSSSARKALNKVEKVTKRIQPLVENEHSFEKNYKQLHRLLDDELNEDEYFVIVDETGRSYIHTNRLWEGTLFSDPIGLKAANTDQPLLQIYERQSGERLIDASAPIIKSNGTRYSLRLGRIVHQKYILYGMTGAILLPALIMALIAYLLDLPFNQGLIFSVASLLISAITIIALYKTVMIGIRSWRQVTRKISAGDLTAEVTERSRSEFNQIGFEINKMVIGTKNIVKELDSSSGIVDQISQDQASEAKRLSSVFTAYGDTMQNFQVGTEQQLSSLQSANAMVQTMMQGIREMEARIQQTLAKSEDASQAAEEGSQAIEESEQKMQQINEAVQKSSQKIMQVAEDIHQVIQKVSLITKIAEQTNLLALNASIEAARAGEAGSGFSVVANEVRKLAEETNDFANDVVRTLEQTNNEVKIAVQQVESNTDTIQEGVEIVKVAGQSIHQMNEAVIDTKSAVNNNSRHAEEMIQDGEQIERIIEQITTISEQFTDSVTETVAGMDEQVEGIQQLASDAVRLTDQAAALNRIVHRFKF</sequence>
<dbReference type="PROSITE" id="PS50885">
    <property type="entry name" value="HAMP"/>
    <property type="match status" value="1"/>
</dbReference>
<dbReference type="Gene3D" id="1.10.287.950">
    <property type="entry name" value="Methyl-accepting chemotaxis protein"/>
    <property type="match status" value="1"/>
</dbReference>
<dbReference type="InterPro" id="IPR004089">
    <property type="entry name" value="MCPsignal_dom"/>
</dbReference>
<reference evidence="12" key="1">
    <citation type="submission" date="2017-02" db="EMBL/GenBank/DDBJ databases">
        <authorList>
            <person name="Varghese N."/>
            <person name="Submissions S."/>
        </authorList>
    </citation>
    <scope>NUCLEOTIDE SEQUENCE [LARGE SCALE GENOMIC DNA]</scope>
    <source>
        <strain evidence="12">DSM 23966</strain>
    </source>
</reference>
<feature type="domain" description="HAMP" evidence="10">
    <location>
        <begin position="191"/>
        <end position="233"/>
    </location>
</feature>
<keyword evidence="4 6" id="KW-0807">Transducer</keyword>
<feature type="domain" description="Methyl-accepting transducer" evidence="9">
    <location>
        <begin position="252"/>
        <end position="502"/>
    </location>
</feature>
<evidence type="ECO:0000313" key="12">
    <source>
        <dbReference type="Proteomes" id="UP000190042"/>
    </source>
</evidence>
<dbReference type="Gene3D" id="6.10.340.10">
    <property type="match status" value="1"/>
</dbReference>
<dbReference type="EMBL" id="FUYJ01000006">
    <property type="protein sequence ID" value="SKB02410.1"/>
    <property type="molecule type" value="Genomic_DNA"/>
</dbReference>
<dbReference type="GO" id="GO:0005886">
    <property type="term" value="C:plasma membrane"/>
    <property type="evidence" value="ECO:0007669"/>
    <property type="project" value="UniProtKB-SubCell"/>
</dbReference>
<dbReference type="PROSITE" id="PS50111">
    <property type="entry name" value="CHEMOTAXIS_TRANSDUC_2"/>
    <property type="match status" value="1"/>
</dbReference>
<dbReference type="RefSeq" id="WP_078818157.1">
    <property type="nucleotide sequence ID" value="NZ_FUYJ01000006.1"/>
</dbReference>
<keyword evidence="12" id="KW-1185">Reference proteome</keyword>
<dbReference type="GO" id="GO:0007165">
    <property type="term" value="P:signal transduction"/>
    <property type="evidence" value="ECO:0007669"/>
    <property type="project" value="UniProtKB-KW"/>
</dbReference>
<feature type="region of interest" description="Disordered" evidence="7">
    <location>
        <begin position="308"/>
        <end position="334"/>
    </location>
</feature>
<keyword evidence="3 8" id="KW-0472">Membrane</keyword>
<evidence type="ECO:0000256" key="1">
    <source>
        <dbReference type="ARBA" id="ARBA00004236"/>
    </source>
</evidence>
<protein>
    <submittedName>
        <fullName evidence="11">Methyl-accepting chemotaxis protein</fullName>
    </submittedName>
</protein>